<reference evidence="1 2" key="1">
    <citation type="submission" date="2018-06" db="EMBL/GenBank/DDBJ databases">
        <title>Comparative genomics reveals the genomic features of Rhizophagus irregularis, R. cerebriforme, R. diaphanum and Gigaspora rosea, and their symbiotic lifestyle signature.</title>
        <authorList>
            <person name="Morin E."/>
            <person name="San Clemente H."/>
            <person name="Chen E.C.H."/>
            <person name="De La Providencia I."/>
            <person name="Hainaut M."/>
            <person name="Kuo A."/>
            <person name="Kohler A."/>
            <person name="Murat C."/>
            <person name="Tang N."/>
            <person name="Roy S."/>
            <person name="Loubradou J."/>
            <person name="Henrissat B."/>
            <person name="Grigoriev I.V."/>
            <person name="Corradi N."/>
            <person name="Roux C."/>
            <person name="Martin F.M."/>
        </authorList>
    </citation>
    <scope>NUCLEOTIDE SEQUENCE [LARGE SCALE GENOMIC DNA]</scope>
    <source>
        <strain evidence="1 2">DAOM 227022</strain>
    </source>
</reference>
<accession>A0A397S0E7</accession>
<dbReference type="Proteomes" id="UP000265703">
    <property type="component" value="Unassembled WGS sequence"/>
</dbReference>
<evidence type="ECO:0000313" key="1">
    <source>
        <dbReference type="EMBL" id="RIA79950.1"/>
    </source>
</evidence>
<name>A0A397S0E7_9GLOM</name>
<sequence length="104" mass="11801">MEIILSNVKEIIDPYSIDKIDNDNDLNKDEMKKETIATFSQKAIVKEVIYSTIPIDYPKTSEFDIAIVFNINDQSKDCWKNIQYSLGSGGQNSIKTTHSLITLV</sequence>
<evidence type="ECO:0000313" key="2">
    <source>
        <dbReference type="Proteomes" id="UP000265703"/>
    </source>
</evidence>
<organism evidence="1 2">
    <name type="scientific">Glomus cerebriforme</name>
    <dbReference type="NCBI Taxonomy" id="658196"/>
    <lineage>
        <taxon>Eukaryota</taxon>
        <taxon>Fungi</taxon>
        <taxon>Fungi incertae sedis</taxon>
        <taxon>Mucoromycota</taxon>
        <taxon>Glomeromycotina</taxon>
        <taxon>Glomeromycetes</taxon>
        <taxon>Glomerales</taxon>
        <taxon>Glomeraceae</taxon>
        <taxon>Glomus</taxon>
    </lineage>
</organism>
<dbReference type="AlphaFoldDB" id="A0A397S0E7"/>
<dbReference type="EMBL" id="QKYT01001088">
    <property type="protein sequence ID" value="RIA79950.1"/>
    <property type="molecule type" value="Genomic_DNA"/>
</dbReference>
<proteinExistence type="predicted"/>
<protein>
    <submittedName>
        <fullName evidence="1">Uncharacterized protein</fullName>
    </submittedName>
</protein>
<comment type="caution">
    <text evidence="1">The sequence shown here is derived from an EMBL/GenBank/DDBJ whole genome shotgun (WGS) entry which is preliminary data.</text>
</comment>
<gene>
    <name evidence="1" type="ORF">C1645_839580</name>
</gene>
<keyword evidence="2" id="KW-1185">Reference proteome</keyword>